<dbReference type="EMBL" id="JAUSTU010000006">
    <property type="protein sequence ID" value="MDQ0155446.1"/>
    <property type="molecule type" value="Genomic_DNA"/>
</dbReference>
<dbReference type="PROSITE" id="PS50850">
    <property type="entry name" value="MFS"/>
    <property type="match status" value="1"/>
</dbReference>
<dbReference type="PANTHER" id="PTHR43124:SF3">
    <property type="entry name" value="CHLORAMPHENICOL EFFLUX PUMP RV0191"/>
    <property type="match status" value="1"/>
</dbReference>
<keyword evidence="5 7" id="KW-1133">Transmembrane helix</keyword>
<evidence type="ECO:0000313" key="9">
    <source>
        <dbReference type="EMBL" id="MDQ0155446.1"/>
    </source>
</evidence>
<keyword evidence="10" id="KW-1185">Reference proteome</keyword>
<proteinExistence type="inferred from homology"/>
<feature type="transmembrane region" description="Helical" evidence="7">
    <location>
        <begin position="368"/>
        <end position="388"/>
    </location>
</feature>
<feature type="transmembrane region" description="Helical" evidence="7">
    <location>
        <begin position="285"/>
        <end position="304"/>
    </location>
</feature>
<feature type="transmembrane region" description="Helical" evidence="7">
    <location>
        <begin position="76"/>
        <end position="98"/>
    </location>
</feature>
<comment type="similarity">
    <text evidence="7">Belongs to the 4-toluene sulfonate uptake permease (TSUP) (TC 2.A.102) family.</text>
</comment>
<feature type="transmembrane region" description="Helical" evidence="7">
    <location>
        <begin position="400"/>
        <end position="421"/>
    </location>
</feature>
<feature type="transmembrane region" description="Helical" evidence="7">
    <location>
        <begin position="509"/>
        <end position="529"/>
    </location>
</feature>
<evidence type="ECO:0000256" key="4">
    <source>
        <dbReference type="ARBA" id="ARBA00022692"/>
    </source>
</evidence>
<feature type="transmembrane region" description="Helical" evidence="7">
    <location>
        <begin position="164"/>
        <end position="188"/>
    </location>
</feature>
<feature type="transmembrane region" description="Helical" evidence="7">
    <location>
        <begin position="217"/>
        <end position="239"/>
    </location>
</feature>
<evidence type="ECO:0000256" key="6">
    <source>
        <dbReference type="ARBA" id="ARBA00023136"/>
    </source>
</evidence>
<keyword evidence="2" id="KW-0813">Transport</keyword>
<keyword evidence="3 7" id="KW-1003">Cell membrane</keyword>
<dbReference type="Gene3D" id="1.20.1250.20">
    <property type="entry name" value="MFS general substrate transporter like domains"/>
    <property type="match status" value="1"/>
</dbReference>
<feature type="transmembrane region" description="Helical" evidence="7">
    <location>
        <begin position="44"/>
        <end position="64"/>
    </location>
</feature>
<feature type="transmembrane region" description="Helical" evidence="7">
    <location>
        <begin position="442"/>
        <end position="473"/>
    </location>
</feature>
<evidence type="ECO:0000256" key="1">
    <source>
        <dbReference type="ARBA" id="ARBA00004651"/>
    </source>
</evidence>
<dbReference type="InterPro" id="IPR001958">
    <property type="entry name" value="Tet-R_TetA/multi-R_MdtG-like"/>
</dbReference>
<name>A0ABT9V3D1_9BACL</name>
<dbReference type="InterPro" id="IPR020846">
    <property type="entry name" value="MFS_dom"/>
</dbReference>
<feature type="domain" description="Major facilitator superfamily (MFS) profile" evidence="8">
    <location>
        <begin position="10"/>
        <end position="427"/>
    </location>
</feature>
<reference evidence="9 10" key="1">
    <citation type="submission" date="2023-07" db="EMBL/GenBank/DDBJ databases">
        <title>Genomic Encyclopedia of Type Strains, Phase IV (KMG-IV): sequencing the most valuable type-strain genomes for metagenomic binning, comparative biology and taxonomic classification.</title>
        <authorList>
            <person name="Goeker M."/>
        </authorList>
    </citation>
    <scope>NUCLEOTIDE SEQUENCE [LARGE SCALE GENOMIC DNA]</scope>
    <source>
        <strain evidence="9 10">DSM 23948</strain>
    </source>
</reference>
<keyword evidence="4 7" id="KW-0812">Transmembrane</keyword>
<feature type="transmembrane region" description="Helical" evidence="7">
    <location>
        <begin position="310"/>
        <end position="332"/>
    </location>
</feature>
<comment type="caution">
    <text evidence="9">The sequence shown here is derived from an EMBL/GenBank/DDBJ whole genome shotgun (WGS) entry which is preliminary data.</text>
</comment>
<gene>
    <name evidence="9" type="ORF">J2S07_001751</name>
</gene>
<keyword evidence="6 7" id="KW-0472">Membrane</keyword>
<dbReference type="Proteomes" id="UP001231362">
    <property type="component" value="Unassembled WGS sequence"/>
</dbReference>
<dbReference type="Pfam" id="PF07690">
    <property type="entry name" value="MFS_1"/>
    <property type="match status" value="1"/>
</dbReference>
<protein>
    <recommendedName>
        <fullName evidence="7">Probable membrane transporter protein</fullName>
    </recommendedName>
</protein>
<dbReference type="CDD" id="cd17474">
    <property type="entry name" value="MFS_YfmO_like"/>
    <property type="match status" value="1"/>
</dbReference>
<evidence type="ECO:0000259" key="8">
    <source>
        <dbReference type="PROSITE" id="PS50850"/>
    </source>
</evidence>
<dbReference type="InterPro" id="IPR036259">
    <property type="entry name" value="MFS_trans_sf"/>
</dbReference>
<accession>A0ABT9V3D1</accession>
<dbReference type="InterPro" id="IPR011701">
    <property type="entry name" value="MFS"/>
</dbReference>
<evidence type="ECO:0000256" key="7">
    <source>
        <dbReference type="RuleBase" id="RU363041"/>
    </source>
</evidence>
<evidence type="ECO:0000256" key="3">
    <source>
        <dbReference type="ARBA" id="ARBA00022475"/>
    </source>
</evidence>
<evidence type="ECO:0000256" key="5">
    <source>
        <dbReference type="ARBA" id="ARBA00022989"/>
    </source>
</evidence>
<dbReference type="SUPFAM" id="SSF103473">
    <property type="entry name" value="MFS general substrate transporter"/>
    <property type="match status" value="1"/>
</dbReference>
<feature type="transmembrane region" description="Helical" evidence="7">
    <location>
        <begin position="12"/>
        <end position="32"/>
    </location>
</feature>
<dbReference type="PRINTS" id="PR01035">
    <property type="entry name" value="TCRTETA"/>
</dbReference>
<dbReference type="InterPro" id="IPR050189">
    <property type="entry name" value="MFS_Efflux_Transporters"/>
</dbReference>
<evidence type="ECO:0000256" key="2">
    <source>
        <dbReference type="ARBA" id="ARBA00022448"/>
    </source>
</evidence>
<comment type="subcellular location">
    <subcellularLocation>
        <location evidence="1 7">Cell membrane</location>
        <topology evidence="1 7">Multi-pass membrane protein</topology>
    </subcellularLocation>
</comment>
<feature type="transmembrane region" description="Helical" evidence="7">
    <location>
        <begin position="251"/>
        <end position="273"/>
    </location>
</feature>
<feature type="transmembrane region" description="Helical" evidence="7">
    <location>
        <begin position="485"/>
        <end position="502"/>
    </location>
</feature>
<dbReference type="PANTHER" id="PTHR43124">
    <property type="entry name" value="PURINE EFFLUX PUMP PBUE"/>
    <property type="match status" value="1"/>
</dbReference>
<dbReference type="InterPro" id="IPR002781">
    <property type="entry name" value="TM_pro_TauE-like"/>
</dbReference>
<evidence type="ECO:0000313" key="10">
    <source>
        <dbReference type="Proteomes" id="UP001231362"/>
    </source>
</evidence>
<comment type="caution">
    <text evidence="7">Lacks conserved residue(s) required for the propagation of feature annotation.</text>
</comment>
<feature type="transmembrane region" description="Helical" evidence="7">
    <location>
        <begin position="104"/>
        <end position="127"/>
    </location>
</feature>
<sequence length="552" mass="59732">MSERKHKGMTIFAIGSIPLILVLGNSMLIPILSKMKTELDITQFKVSLIISVFSIAAAISIPVLGYLSDRFSRKAIIIPALILYGSGGLLAGAAAAWFSSAYTWILAGRIMQGIGAAGTAPIAMALTGDLFKGGEQSKVLGLVEASNGFGKVISPIIGSLFALLFWYAAFFAFPVFCLISVLLTIFFIKEKKTKKEPPPVGQYVKGLLSVFKTEGRWLFVAYLTGATCLFTLFGILFYISDILEKEHQIDGVLKGGILAIPLLFMTTTSYITGSKIGKKMRLMKTLIVIGLLLMTISFSVLVFFEKLVPFFAVLVISSIGTGLVLPCINSFITGSVPTDRRGFVTYNSITKFFGSVQHWRQKTINLKLVKYLAIGSIPSAACAVGILHLFDTFFQNQDEIIKHALGYVLIVVAITTLIKTFMKERFQLNRIQLKSLEEKKALTIGIGAALGFIVGLTSIGSGSLFALAMLFLYKMTPSELVGTDIAHAFLLVTVAGLLHAGIGHVDYLLMFNLLVGSIPGVMIGSSLSSKFPAKPLRTILAIMILLSGFTLI</sequence>
<dbReference type="Pfam" id="PF01925">
    <property type="entry name" value="TauE"/>
    <property type="match status" value="1"/>
</dbReference>
<organism evidence="9 10">
    <name type="scientific">Anoxybacillus andreesenii</name>
    <dbReference type="NCBI Taxonomy" id="1325932"/>
    <lineage>
        <taxon>Bacteria</taxon>
        <taxon>Bacillati</taxon>
        <taxon>Bacillota</taxon>
        <taxon>Bacilli</taxon>
        <taxon>Bacillales</taxon>
        <taxon>Anoxybacillaceae</taxon>
        <taxon>Anoxybacillus</taxon>
    </lineage>
</organism>